<keyword evidence="2" id="KW-0472">Membrane</keyword>
<dbReference type="GO" id="GO:0016799">
    <property type="term" value="F:hydrolase activity, hydrolyzing N-glycosyl compounds"/>
    <property type="evidence" value="ECO:0007669"/>
    <property type="project" value="InterPro"/>
</dbReference>
<evidence type="ECO:0000259" key="3">
    <source>
        <dbReference type="Pfam" id="PF01156"/>
    </source>
</evidence>
<evidence type="ECO:0000313" key="4">
    <source>
        <dbReference type="EMBL" id="JAC11381.1"/>
    </source>
</evidence>
<dbReference type="VEuPathDB" id="VectorBase:AALFPA_043179"/>
<organism evidence="4">
    <name type="scientific">Aedes albopictus</name>
    <name type="common">Asian tiger mosquito</name>
    <name type="synonym">Stegomyia albopicta</name>
    <dbReference type="NCBI Taxonomy" id="7160"/>
    <lineage>
        <taxon>Eukaryota</taxon>
        <taxon>Metazoa</taxon>
        <taxon>Ecdysozoa</taxon>
        <taxon>Arthropoda</taxon>
        <taxon>Hexapoda</taxon>
        <taxon>Insecta</taxon>
        <taxon>Pterygota</taxon>
        <taxon>Neoptera</taxon>
        <taxon>Endopterygota</taxon>
        <taxon>Diptera</taxon>
        <taxon>Nematocera</taxon>
        <taxon>Culicoidea</taxon>
        <taxon>Culicidae</taxon>
        <taxon>Culicinae</taxon>
        <taxon>Aedini</taxon>
        <taxon>Aedes</taxon>
        <taxon>Stegomyia</taxon>
    </lineage>
</organism>
<dbReference type="InterPro" id="IPR001910">
    <property type="entry name" value="Inosine/uridine_hydrolase_dom"/>
</dbReference>
<reference evidence="4" key="1">
    <citation type="journal article" date="2014" name="PLoS Negl. Trop. Dis.">
        <title>Identification and characterization of seminal fluid proteins in the Asian tiger mosquito, Aedes albopictus.</title>
        <authorList>
            <person name="Boes K.E."/>
            <person name="Ribeiro J.M."/>
            <person name="Wong A."/>
            <person name="Harrington L.C."/>
            <person name="Wolfner M.F."/>
            <person name="Sirot L.K."/>
        </authorList>
    </citation>
    <scope>NUCLEOTIDE SEQUENCE</scope>
    <source>
        <tissue evidence="4">Reproductive organs</tissue>
    </source>
</reference>
<feature type="domain" description="Inosine/uridine-preferring nucleoside hydrolase" evidence="3">
    <location>
        <begin position="51"/>
        <end position="350"/>
    </location>
</feature>
<evidence type="ECO:0000256" key="2">
    <source>
        <dbReference type="SAM" id="Phobius"/>
    </source>
</evidence>
<comment type="similarity">
    <text evidence="1">Belongs to the IUNH family.</text>
</comment>
<dbReference type="Gene3D" id="3.90.245.10">
    <property type="entry name" value="Ribonucleoside hydrolase-like"/>
    <property type="match status" value="1"/>
</dbReference>
<dbReference type="VEuPathDB" id="VectorBase:AALC636_001820"/>
<dbReference type="PANTHER" id="PTHR46190">
    <property type="entry name" value="SI:CH211-201H21.5-RELATED"/>
    <property type="match status" value="1"/>
</dbReference>
<protein>
    <submittedName>
        <fullName evidence="4">Putative salivary purine nucleosidase</fullName>
    </submittedName>
</protein>
<dbReference type="AlphaFoldDB" id="A0A023ERR1"/>
<evidence type="ECO:0000256" key="1">
    <source>
        <dbReference type="ARBA" id="ARBA00009176"/>
    </source>
</evidence>
<sequence length="360" mass="40018">MNNETYKRCSIMVRIVCFALPLVVLFGVYVFGVTGATTTAAEPSVEAIRRVIVDVDAGPDDAWALFHLLSSPGVRVEAIVCVKGNTNVTNVGRNVLRVLTTLGKEKEIPVYLGSNERLITPEPASDSNGGYFGSDGFSDIDFSNLPDPDMTLLRTSTFNDLNNLIAQYPQEITFIQLGPSTNLALLFKVFPETRHRIREVFIMGGNRHGVGNTEKAAEFNFYSDPEAAHIVINNFAGNITILPWETASRENLVTNQTWRFEVLGNSSHPLLQMLNPVEKKPLGDEDNWMPCDLLVAIAFTHPELVTEIKRYRADVELYGWLTRGQLVLDHMNQGLGNVTIVDNMDSEKILQMLMKSTNLA</sequence>
<dbReference type="InterPro" id="IPR052775">
    <property type="entry name" value="IUN_hydrolase"/>
</dbReference>
<dbReference type="Pfam" id="PF01156">
    <property type="entry name" value="IU_nuc_hydro"/>
    <property type="match status" value="1"/>
</dbReference>
<keyword evidence="2" id="KW-0812">Transmembrane</keyword>
<name>A0A023ERR1_AEDAL</name>
<dbReference type="CDD" id="cd02649">
    <property type="entry name" value="nuc_hydro_CeIAG"/>
    <property type="match status" value="1"/>
</dbReference>
<dbReference type="EMBL" id="GAPW01002217">
    <property type="protein sequence ID" value="JAC11381.1"/>
    <property type="molecule type" value="mRNA"/>
</dbReference>
<dbReference type="InterPro" id="IPR036452">
    <property type="entry name" value="Ribo_hydro-like"/>
</dbReference>
<proteinExistence type="evidence at transcript level"/>
<dbReference type="VEuPathDB" id="VectorBase:AALF003103"/>
<feature type="transmembrane region" description="Helical" evidence="2">
    <location>
        <begin position="12"/>
        <end position="32"/>
    </location>
</feature>
<dbReference type="SUPFAM" id="SSF53590">
    <property type="entry name" value="Nucleoside hydrolase"/>
    <property type="match status" value="1"/>
</dbReference>
<accession>A0A023ERR1</accession>
<dbReference type="PANTHER" id="PTHR46190:SF1">
    <property type="entry name" value="SI:CH211-201H21.5"/>
    <property type="match status" value="1"/>
</dbReference>
<keyword evidence="2" id="KW-1133">Transmembrane helix</keyword>